<organism evidence="8 9">
    <name type="scientific">Nothobranchius furzeri</name>
    <name type="common">Turquoise killifish</name>
    <dbReference type="NCBI Taxonomy" id="105023"/>
    <lineage>
        <taxon>Eukaryota</taxon>
        <taxon>Metazoa</taxon>
        <taxon>Chordata</taxon>
        <taxon>Craniata</taxon>
        <taxon>Vertebrata</taxon>
        <taxon>Euteleostomi</taxon>
        <taxon>Actinopterygii</taxon>
        <taxon>Neopterygii</taxon>
        <taxon>Teleostei</taxon>
        <taxon>Neoteleostei</taxon>
        <taxon>Acanthomorphata</taxon>
        <taxon>Ovalentaria</taxon>
        <taxon>Atherinomorphae</taxon>
        <taxon>Cyprinodontiformes</taxon>
        <taxon>Nothobranchiidae</taxon>
        <taxon>Nothobranchius</taxon>
    </lineage>
</organism>
<dbReference type="InterPro" id="IPR030559">
    <property type="entry name" value="PolZ_Rev3"/>
</dbReference>
<gene>
    <name evidence="8" type="ORF">G4P62_018235</name>
</gene>
<dbReference type="GO" id="GO:0042276">
    <property type="term" value="P:error-prone translesion synthesis"/>
    <property type="evidence" value="ECO:0007669"/>
    <property type="project" value="TreeGrafter"/>
</dbReference>
<dbReference type="Pfam" id="PF14260">
    <property type="entry name" value="zf-C4pol"/>
    <property type="match status" value="1"/>
</dbReference>
<keyword evidence="2" id="KW-0808">Transferase</keyword>
<evidence type="ECO:0000256" key="2">
    <source>
        <dbReference type="ARBA" id="ARBA00022679"/>
    </source>
</evidence>
<dbReference type="GO" id="GO:0000166">
    <property type="term" value="F:nucleotide binding"/>
    <property type="evidence" value="ECO:0007669"/>
    <property type="project" value="InterPro"/>
</dbReference>
<comment type="caution">
    <text evidence="8">The sequence shown here is derived from an EMBL/GenBank/DDBJ whole genome shotgun (WGS) entry which is preliminary data.</text>
</comment>
<dbReference type="Gene3D" id="1.10.132.60">
    <property type="entry name" value="DNA polymerase family B, C-terminal domain"/>
    <property type="match status" value="1"/>
</dbReference>
<dbReference type="InterPro" id="IPR025687">
    <property type="entry name" value="Znf-C4pol"/>
</dbReference>
<dbReference type="InterPro" id="IPR043502">
    <property type="entry name" value="DNA/RNA_pol_sf"/>
</dbReference>
<dbReference type="EMBL" id="JAAVVJ010000001">
    <property type="protein sequence ID" value="KAF7231558.1"/>
    <property type="molecule type" value="Genomic_DNA"/>
</dbReference>
<dbReference type="SUPFAM" id="SSF56672">
    <property type="entry name" value="DNA/RNA polymerases"/>
    <property type="match status" value="1"/>
</dbReference>
<evidence type="ECO:0000259" key="7">
    <source>
        <dbReference type="Pfam" id="PF14260"/>
    </source>
</evidence>
<dbReference type="InterPro" id="IPR006134">
    <property type="entry name" value="DNA-dir_DNA_pol_B_multi_dom"/>
</dbReference>
<feature type="non-terminal residue" evidence="8">
    <location>
        <position position="1"/>
    </location>
</feature>
<dbReference type="AlphaFoldDB" id="A0A9D2Z554"/>
<feature type="domain" description="C4-type zinc-finger of DNA polymerase delta" evidence="7">
    <location>
        <begin position="132"/>
        <end position="199"/>
    </location>
</feature>
<evidence type="ECO:0000256" key="3">
    <source>
        <dbReference type="ARBA" id="ARBA00022695"/>
    </source>
</evidence>
<evidence type="ECO:0000256" key="4">
    <source>
        <dbReference type="ARBA" id="ARBA00022932"/>
    </source>
</evidence>
<dbReference type="PANTHER" id="PTHR45812:SF1">
    <property type="entry name" value="DNA POLYMERASE ZETA CATALYTIC SUBUNIT"/>
    <property type="match status" value="1"/>
</dbReference>
<dbReference type="PANTHER" id="PTHR45812">
    <property type="entry name" value="DNA POLYMERASE ZETA CATALYTIC SUBUNIT"/>
    <property type="match status" value="1"/>
</dbReference>
<evidence type="ECO:0000313" key="8">
    <source>
        <dbReference type="EMBL" id="KAF7231558.1"/>
    </source>
</evidence>
<evidence type="ECO:0000313" key="9">
    <source>
        <dbReference type="Proteomes" id="UP000822369"/>
    </source>
</evidence>
<protein>
    <recommendedName>
        <fullName evidence="1">DNA-directed DNA polymerase</fullName>
        <ecNumber evidence="1">2.7.7.7</ecNumber>
    </recommendedName>
</protein>
<evidence type="ECO:0000256" key="1">
    <source>
        <dbReference type="ARBA" id="ARBA00012417"/>
    </source>
</evidence>
<keyword evidence="3" id="KW-0548">Nucleotidyltransferase</keyword>
<dbReference type="Proteomes" id="UP000822369">
    <property type="component" value="Chromosome 1"/>
</dbReference>
<dbReference type="GO" id="GO:0000724">
    <property type="term" value="P:double-strand break repair via homologous recombination"/>
    <property type="evidence" value="ECO:0007669"/>
    <property type="project" value="TreeGrafter"/>
</dbReference>
<sequence length="220" mass="25174">NSDVLVQMASSGVHVSPACRRMMAYDRRLEPCVGERVPYVIVYGMPGVPLIQLVRRPTEVLQDPSLRLNATYYITKQILPPLARMFQLIGVDVFSWYQELPRVQKSCTSAAGVREPSERKGTISQYFTTLHCPVCDQLTQLGVCARCRAEPQRVVVTLHQDMRQWESQQEQLLKICRNCSGCVERQVPCTSLDCPVLYKLSRVTRQLNKAPYLRQLLEQF</sequence>
<dbReference type="GO" id="GO:0005634">
    <property type="term" value="C:nucleus"/>
    <property type="evidence" value="ECO:0007669"/>
    <property type="project" value="TreeGrafter"/>
</dbReference>
<feature type="domain" description="DNA-directed DNA polymerase family B multifunctional" evidence="6">
    <location>
        <begin position="21"/>
        <end position="89"/>
    </location>
</feature>
<dbReference type="GO" id="GO:0003887">
    <property type="term" value="F:DNA-directed DNA polymerase activity"/>
    <property type="evidence" value="ECO:0007669"/>
    <property type="project" value="UniProtKB-KW"/>
</dbReference>
<accession>A0A9D2Z554</accession>
<proteinExistence type="predicted"/>
<dbReference type="InterPro" id="IPR042087">
    <property type="entry name" value="DNA_pol_B_thumb"/>
</dbReference>
<name>A0A9D2Z554_NOTFU</name>
<evidence type="ECO:0000256" key="5">
    <source>
        <dbReference type="ARBA" id="ARBA00049244"/>
    </source>
</evidence>
<dbReference type="GO" id="GO:0003677">
    <property type="term" value="F:DNA binding"/>
    <property type="evidence" value="ECO:0007669"/>
    <property type="project" value="InterPro"/>
</dbReference>
<dbReference type="GO" id="GO:0016035">
    <property type="term" value="C:zeta DNA polymerase complex"/>
    <property type="evidence" value="ECO:0007669"/>
    <property type="project" value="InterPro"/>
</dbReference>
<dbReference type="EC" id="2.7.7.7" evidence="1"/>
<evidence type="ECO:0000259" key="6">
    <source>
        <dbReference type="Pfam" id="PF00136"/>
    </source>
</evidence>
<keyword evidence="4" id="KW-0239">DNA-directed DNA polymerase</keyword>
<comment type="catalytic activity">
    <reaction evidence="5">
        <text>DNA(n) + a 2'-deoxyribonucleoside 5'-triphosphate = DNA(n+1) + diphosphate</text>
        <dbReference type="Rhea" id="RHEA:22508"/>
        <dbReference type="Rhea" id="RHEA-COMP:17339"/>
        <dbReference type="Rhea" id="RHEA-COMP:17340"/>
        <dbReference type="ChEBI" id="CHEBI:33019"/>
        <dbReference type="ChEBI" id="CHEBI:61560"/>
        <dbReference type="ChEBI" id="CHEBI:173112"/>
        <dbReference type="EC" id="2.7.7.7"/>
    </reaction>
</comment>
<dbReference type="Pfam" id="PF00136">
    <property type="entry name" value="DNA_pol_B"/>
    <property type="match status" value="1"/>
</dbReference>
<reference evidence="8" key="1">
    <citation type="submission" date="2020-03" db="EMBL/GenBank/DDBJ databases">
        <title>Intra-Species Differences in Population Size shape Life History and Genome Evolution.</title>
        <authorList>
            <person name="Willemsen D."/>
            <person name="Cui R."/>
            <person name="Valenzano D.R."/>
        </authorList>
    </citation>
    <scope>NUCLEOTIDE SEQUENCE</scope>
    <source>
        <strain evidence="8">GRZ</strain>
        <tissue evidence="8">Whole</tissue>
    </source>
</reference>